<protein>
    <submittedName>
        <fullName evidence="2">Uncharacterized protein</fullName>
    </submittedName>
</protein>
<dbReference type="Proteomes" id="UP001177670">
    <property type="component" value="Unassembled WGS sequence"/>
</dbReference>
<dbReference type="EMBL" id="JAHYIQ010000019">
    <property type="protein sequence ID" value="KAK1123946.1"/>
    <property type="molecule type" value="Genomic_DNA"/>
</dbReference>
<accession>A0AA40FS23</accession>
<sequence length="74" mass="8295">MDEAQRRHKEDGEDEKTEKKKRVSVEARGTCGIPRSPFRPPVWRLENSFAESRSAGSGCYGTTGRRQLKGTADV</sequence>
<keyword evidence="3" id="KW-1185">Reference proteome</keyword>
<evidence type="ECO:0000256" key="1">
    <source>
        <dbReference type="SAM" id="MobiDB-lite"/>
    </source>
</evidence>
<dbReference type="AlphaFoldDB" id="A0AA40FS23"/>
<feature type="compositionally biased region" description="Basic and acidic residues" evidence="1">
    <location>
        <begin position="1"/>
        <end position="11"/>
    </location>
</feature>
<evidence type="ECO:0000313" key="3">
    <source>
        <dbReference type="Proteomes" id="UP001177670"/>
    </source>
</evidence>
<gene>
    <name evidence="2" type="ORF">K0M31_006976</name>
</gene>
<name>A0AA40FS23_9HYME</name>
<evidence type="ECO:0000313" key="2">
    <source>
        <dbReference type="EMBL" id="KAK1123946.1"/>
    </source>
</evidence>
<organism evidence="2 3">
    <name type="scientific">Melipona bicolor</name>
    <dbReference type="NCBI Taxonomy" id="60889"/>
    <lineage>
        <taxon>Eukaryota</taxon>
        <taxon>Metazoa</taxon>
        <taxon>Ecdysozoa</taxon>
        <taxon>Arthropoda</taxon>
        <taxon>Hexapoda</taxon>
        <taxon>Insecta</taxon>
        <taxon>Pterygota</taxon>
        <taxon>Neoptera</taxon>
        <taxon>Endopterygota</taxon>
        <taxon>Hymenoptera</taxon>
        <taxon>Apocrita</taxon>
        <taxon>Aculeata</taxon>
        <taxon>Apoidea</taxon>
        <taxon>Anthophila</taxon>
        <taxon>Apidae</taxon>
        <taxon>Melipona</taxon>
    </lineage>
</organism>
<proteinExistence type="predicted"/>
<feature type="region of interest" description="Disordered" evidence="1">
    <location>
        <begin position="1"/>
        <end position="74"/>
    </location>
</feature>
<comment type="caution">
    <text evidence="2">The sequence shown here is derived from an EMBL/GenBank/DDBJ whole genome shotgun (WGS) entry which is preliminary data.</text>
</comment>
<reference evidence="2" key="1">
    <citation type="submission" date="2021-10" db="EMBL/GenBank/DDBJ databases">
        <title>Melipona bicolor Genome sequencing and assembly.</title>
        <authorList>
            <person name="Araujo N.S."/>
            <person name="Arias M.C."/>
        </authorList>
    </citation>
    <scope>NUCLEOTIDE SEQUENCE</scope>
    <source>
        <strain evidence="2">USP_2M_L1-L4_2017</strain>
        <tissue evidence="2">Whole body</tissue>
    </source>
</reference>